<gene>
    <name evidence="1" type="ORF">HU758_007240</name>
</gene>
<evidence type="ECO:0000313" key="1">
    <source>
        <dbReference type="EMBL" id="MBV4514995.1"/>
    </source>
</evidence>
<accession>A0ACC5UKX3</accession>
<evidence type="ECO:0000313" key="2">
    <source>
        <dbReference type="Proteomes" id="UP000624243"/>
    </source>
</evidence>
<organism evidence="1 2">
    <name type="scientific">Pseudomonas kurunegalensis</name>
    <dbReference type="NCBI Taxonomy" id="485880"/>
    <lineage>
        <taxon>Bacteria</taxon>
        <taxon>Pseudomonadati</taxon>
        <taxon>Pseudomonadota</taxon>
        <taxon>Gammaproteobacteria</taxon>
        <taxon>Pseudomonadales</taxon>
        <taxon>Pseudomonadaceae</taxon>
        <taxon>Pseudomonas</taxon>
    </lineage>
</organism>
<protein>
    <submittedName>
        <fullName evidence="1">Uncharacterized protein</fullName>
    </submittedName>
</protein>
<name>A0ACC5UKX3_9PSED</name>
<comment type="caution">
    <text evidence="1">The sequence shown here is derived from an EMBL/GenBank/DDBJ whole genome shotgun (WGS) entry which is preliminary data.</text>
</comment>
<proteinExistence type="predicted"/>
<keyword evidence="2" id="KW-1185">Reference proteome</keyword>
<reference evidence="1 2" key="1">
    <citation type="journal article" date="2020" name="Microorganisms">
        <title>Reliable Identification of Environmental Pseudomonas Isolates Using the rpoD Gene.</title>
        <authorList>
            <consortium name="The Broad Institute Genome Sequencing Platform"/>
            <person name="Girard L."/>
            <person name="Lood C."/>
            <person name="Rokni-Zadeh H."/>
            <person name="van Noort V."/>
            <person name="Lavigne R."/>
            <person name="De Mot R."/>
        </authorList>
    </citation>
    <scope>NUCLEOTIDE SEQUENCE [LARGE SCALE GENOMIC DNA]</scope>
    <source>
        <strain evidence="1 2">RW1P2</strain>
    </source>
</reference>
<dbReference type="Proteomes" id="UP000624243">
    <property type="component" value="Unassembled WGS sequence"/>
</dbReference>
<sequence>MPMNPYQITGPAQIGFSGGRSSGYMLYHILEAHGGQLPEGVHVTFQNTGKERNETLDFIRECQRHWNVPITWLEFDGVYGQGLSWKIVSHETASRNGEPFDLMLQYYADYRREEKGEPPILPNPVNRMCTDRMKIKASTWYMRDVVGLDSWDAIIGIRADEPRRYHRMMAANEKGGNRWENVTPMYHAGVLKADVNSFWARQLFDLGIDSDLGNCDLCFLKSPEKIIRAIIENPDSARWWIEAEERTGQVFRRDRPNYKALAWMADQLGRQMPLDLDFAEDEDLIDCMCGD</sequence>
<dbReference type="EMBL" id="JABWSB020000003">
    <property type="protein sequence ID" value="MBV4514995.1"/>
    <property type="molecule type" value="Genomic_DNA"/>
</dbReference>